<dbReference type="AlphaFoldDB" id="A0AAE3JKL9"/>
<name>A0AAE3JKL9_9SPIR</name>
<reference evidence="1" key="1">
    <citation type="submission" date="2021-08" db="EMBL/GenBank/DDBJ databases">
        <title>Comparative analyses of Brucepasteria parasyntrophica and Teretinema zuelzerae.</title>
        <authorList>
            <person name="Song Y."/>
            <person name="Brune A."/>
        </authorList>
    </citation>
    <scope>NUCLEOTIDE SEQUENCE</scope>
    <source>
        <strain evidence="1">DSM 1903</strain>
    </source>
</reference>
<gene>
    <name evidence="1" type="ORF">K7J14_11860</name>
</gene>
<dbReference type="PROSITE" id="PS51257">
    <property type="entry name" value="PROKAR_LIPOPROTEIN"/>
    <property type="match status" value="1"/>
</dbReference>
<evidence type="ECO:0000313" key="2">
    <source>
        <dbReference type="Proteomes" id="UP001198163"/>
    </source>
</evidence>
<organism evidence="1 2">
    <name type="scientific">Teretinema zuelzerae</name>
    <dbReference type="NCBI Taxonomy" id="156"/>
    <lineage>
        <taxon>Bacteria</taxon>
        <taxon>Pseudomonadati</taxon>
        <taxon>Spirochaetota</taxon>
        <taxon>Spirochaetia</taxon>
        <taxon>Spirochaetales</taxon>
        <taxon>Treponemataceae</taxon>
        <taxon>Teretinema</taxon>
    </lineage>
</organism>
<evidence type="ECO:0000313" key="1">
    <source>
        <dbReference type="EMBL" id="MCD1655390.1"/>
    </source>
</evidence>
<dbReference type="EMBL" id="JAINWA010000003">
    <property type="protein sequence ID" value="MCD1655390.1"/>
    <property type="molecule type" value="Genomic_DNA"/>
</dbReference>
<protein>
    <submittedName>
        <fullName evidence="1">Uncharacterized protein</fullName>
    </submittedName>
</protein>
<keyword evidence="2" id="KW-1185">Reference proteome</keyword>
<sequence>MNHMFSRSLQTLILFAFFSGCAPVHQELILDGAFCSVEVVLPETGESYPRESNSAHREWLIMWRDADGDLRCVNTDKSRVLISVERGIPVPIRAWYAEKDGQRKTAEFSARSVLPDAGSIFPHYARWENGCGTVELSFLDGIAAETADSAIRNAAGGVGSGQAITVRFNWNRFRDELTKKTYPHLADIEAAASSILSGSFTLRNLREQNHIIASVKLHGPECGSPLRMGSPFGRELVATDPPENTALLPLAEGVNFFYSPKGAFAVLRAQDGDIVCIYEPYHLPDSPSSDTVDSI</sequence>
<dbReference type="RefSeq" id="WP_230756487.1">
    <property type="nucleotide sequence ID" value="NZ_JAINWA010000003.1"/>
</dbReference>
<accession>A0AAE3JKL9</accession>
<comment type="caution">
    <text evidence="1">The sequence shown here is derived from an EMBL/GenBank/DDBJ whole genome shotgun (WGS) entry which is preliminary data.</text>
</comment>
<proteinExistence type="predicted"/>
<dbReference type="Proteomes" id="UP001198163">
    <property type="component" value="Unassembled WGS sequence"/>
</dbReference>